<dbReference type="Gene3D" id="3.10.50.40">
    <property type="match status" value="1"/>
</dbReference>
<proteinExistence type="predicted"/>
<dbReference type="InterPro" id="IPR000297">
    <property type="entry name" value="PPIase_PpiC"/>
</dbReference>
<feature type="compositionally biased region" description="Low complexity" evidence="2">
    <location>
        <begin position="193"/>
        <end position="215"/>
    </location>
</feature>
<keyword evidence="3" id="KW-1133">Transmembrane helix</keyword>
<keyword evidence="3" id="KW-0472">Membrane</keyword>
<evidence type="ECO:0000313" key="6">
    <source>
        <dbReference type="Proteomes" id="UP000614469"/>
    </source>
</evidence>
<organism evidence="5 6">
    <name type="scientific">Candidatus Desulfolinea nitratireducens</name>
    <dbReference type="NCBI Taxonomy" id="2841698"/>
    <lineage>
        <taxon>Bacteria</taxon>
        <taxon>Bacillati</taxon>
        <taxon>Chloroflexota</taxon>
        <taxon>Anaerolineae</taxon>
        <taxon>Anaerolineales</taxon>
        <taxon>Anaerolineales incertae sedis</taxon>
        <taxon>Candidatus Desulfolinea</taxon>
    </lineage>
</organism>
<comment type="caution">
    <text evidence="5">The sequence shown here is derived from an EMBL/GenBank/DDBJ whole genome shotgun (WGS) entry which is preliminary data.</text>
</comment>
<evidence type="ECO:0000259" key="4">
    <source>
        <dbReference type="PROSITE" id="PS50198"/>
    </source>
</evidence>
<accession>A0A8J6NH67</accession>
<feature type="region of interest" description="Disordered" evidence="2">
    <location>
        <begin position="193"/>
        <end position="224"/>
    </location>
</feature>
<evidence type="ECO:0000256" key="3">
    <source>
        <dbReference type="SAM" id="Phobius"/>
    </source>
</evidence>
<evidence type="ECO:0000313" key="5">
    <source>
        <dbReference type="EMBL" id="MBC8335828.1"/>
    </source>
</evidence>
<feature type="transmembrane region" description="Helical" evidence="3">
    <location>
        <begin position="28"/>
        <end position="49"/>
    </location>
</feature>
<dbReference type="Proteomes" id="UP000614469">
    <property type="component" value="Unassembled WGS sequence"/>
</dbReference>
<dbReference type="InterPro" id="IPR050245">
    <property type="entry name" value="PrsA_foldase"/>
</dbReference>
<dbReference type="PROSITE" id="PS50198">
    <property type="entry name" value="PPIC_PPIASE_2"/>
    <property type="match status" value="1"/>
</dbReference>
<dbReference type="PANTHER" id="PTHR47245:SF2">
    <property type="entry name" value="PEPTIDYL-PROLYL CIS-TRANS ISOMERASE HP_0175-RELATED"/>
    <property type="match status" value="1"/>
</dbReference>
<reference evidence="5 6" key="1">
    <citation type="submission" date="2020-08" db="EMBL/GenBank/DDBJ databases">
        <title>Bridging the membrane lipid divide: bacteria of the FCB group superphylum have the potential to synthesize archaeal ether lipids.</title>
        <authorList>
            <person name="Villanueva L."/>
            <person name="Von Meijenfeldt F.A.B."/>
            <person name="Westbye A.B."/>
            <person name="Yadav S."/>
            <person name="Hopmans E.C."/>
            <person name="Dutilh B.E."/>
            <person name="Sinninghe Damste J.S."/>
        </authorList>
    </citation>
    <scope>NUCLEOTIDE SEQUENCE [LARGE SCALE GENOMIC DNA]</scope>
    <source>
        <strain evidence="5">NIOZ-UU36</strain>
    </source>
</reference>
<dbReference type="EMBL" id="JACNJN010000124">
    <property type="protein sequence ID" value="MBC8335828.1"/>
    <property type="molecule type" value="Genomic_DNA"/>
</dbReference>
<dbReference type="Pfam" id="PF13616">
    <property type="entry name" value="Rotamase_3"/>
    <property type="match status" value="1"/>
</dbReference>
<dbReference type="SUPFAM" id="SSF54534">
    <property type="entry name" value="FKBP-like"/>
    <property type="match status" value="1"/>
</dbReference>
<dbReference type="Gene3D" id="1.10.4030.10">
    <property type="entry name" value="Porin chaperone SurA, peptide-binding domain"/>
    <property type="match status" value="1"/>
</dbReference>
<gene>
    <name evidence="5" type="ORF">H8E29_11210</name>
</gene>
<feature type="domain" description="PpiC" evidence="4">
    <location>
        <begin position="289"/>
        <end position="379"/>
    </location>
</feature>
<dbReference type="Pfam" id="PF13624">
    <property type="entry name" value="SurA_N_3"/>
    <property type="match status" value="1"/>
</dbReference>
<keyword evidence="1" id="KW-0697">Rotamase</keyword>
<dbReference type="AlphaFoldDB" id="A0A8J6NH67"/>
<evidence type="ECO:0000256" key="2">
    <source>
        <dbReference type="SAM" id="MobiDB-lite"/>
    </source>
</evidence>
<protein>
    <submittedName>
        <fullName evidence="5">Peptidylprolyl isomerase</fullName>
    </submittedName>
</protein>
<dbReference type="SUPFAM" id="SSF109998">
    <property type="entry name" value="Triger factor/SurA peptide-binding domain-like"/>
    <property type="match status" value="1"/>
</dbReference>
<evidence type="ECO:0000256" key="1">
    <source>
        <dbReference type="PROSITE-ProRule" id="PRU00278"/>
    </source>
</evidence>
<dbReference type="GO" id="GO:0003755">
    <property type="term" value="F:peptidyl-prolyl cis-trans isomerase activity"/>
    <property type="evidence" value="ECO:0007669"/>
    <property type="project" value="UniProtKB-KW"/>
</dbReference>
<dbReference type="InterPro" id="IPR027304">
    <property type="entry name" value="Trigger_fact/SurA_dom_sf"/>
</dbReference>
<dbReference type="InterPro" id="IPR046357">
    <property type="entry name" value="PPIase_dom_sf"/>
</dbReference>
<keyword evidence="1 5" id="KW-0413">Isomerase</keyword>
<name>A0A8J6NH67_9CHLR</name>
<sequence>MSNRRFNNKNVSKKHVARKEREEKQAALIRNIAIGIVVVVILLIGYGYLDQTIIQNQREVAIVNDEKITISQFQARVRLDRENLINQYIQYAQLAQQFGMDVAAQVQPIEARLNQPLLLGQNVLDTMVNELLYRQEATNQGITVSEEEIEKELQAFLNYFPDGTPTPAPTATQFVVANSTFSPEQLKLVTLTPTPTKAPTSTPGADPTATPAAEVEPTEEEAAAPTPVLVPTLTATPYTFDGYQQTYQDTLPIYTDMGLTEKDFRFLFESRLYYVKLYDVVTADVAHEGEYIWARHILLEESTLATIVRERLLAGEDFSVVAAEASIDPSAATNNGDLGWFTTGMMVEPFGATAFALEIGEISEVVQTDFGYHVIQLLGRENRPLDQNTYQGSRDLAFQEWLAQLREESNIEIFDIWQENVPNEPDLEQTLAEIYSNQQ</sequence>
<dbReference type="PANTHER" id="PTHR47245">
    <property type="entry name" value="PEPTIDYLPROLYL ISOMERASE"/>
    <property type="match status" value="1"/>
</dbReference>
<keyword evidence="3" id="KW-0812">Transmembrane</keyword>